<evidence type="ECO:0008006" key="2">
    <source>
        <dbReference type="Google" id="ProtNLM"/>
    </source>
</evidence>
<reference evidence="1" key="1">
    <citation type="submission" date="2018-05" db="EMBL/GenBank/DDBJ databases">
        <authorList>
            <person name="Lanie J.A."/>
            <person name="Ng W.-L."/>
            <person name="Kazmierczak K.M."/>
            <person name="Andrzejewski T.M."/>
            <person name="Davidsen T.M."/>
            <person name="Wayne K.J."/>
            <person name="Tettelin H."/>
            <person name="Glass J.I."/>
            <person name="Rusch D."/>
            <person name="Podicherti R."/>
            <person name="Tsui H.-C.T."/>
            <person name="Winkler M.E."/>
        </authorList>
    </citation>
    <scope>NUCLEOTIDE SEQUENCE</scope>
</reference>
<protein>
    <recommendedName>
        <fullName evidence="2">ASPIC/UnbV domain-containing protein</fullName>
    </recommendedName>
</protein>
<proteinExistence type="predicted"/>
<dbReference type="EMBL" id="UINC01038984">
    <property type="protein sequence ID" value="SVB36801.1"/>
    <property type="molecule type" value="Genomic_DNA"/>
</dbReference>
<sequence length="438" mass="49070">MSVQWIEPTAVWDVRPWGGAMFRVADVNGDGKPEVLFLQSAGAHANEAFDPRHPELDYYKTGVEDQELFCLTLVDGNGDILWQTGTPWAEDRPFSWNGHWGRFCDLVDLDGDGKTEILLVHKDELRVYDATDGHLKNTRKLPNSGFNYTRAVRIDDSGQYHVFTKSGTSSREHSYGNPTLMLNHRLETVWTKQVEGAGHQGNFADVDGDGFDELLIGYSLFDHDGTPIWSHAPLSEDDHLDDSEIVDLDGDGEFEIAVAHDGHDAYIHNADGSIRRRISMHHCQNVLSGKFVDAVDGKQLLFVDRQVATGTRDAVLVDAQGNELSRHATLGYCEPVAWPSGVGPVSLIRVERPPAPDGVHRVLWVDPHGRELGRFRVRDSFEDHILRHGLDRVSYDRCTYHGAMHSPAVGDIDSDGHPELLVTDRESVWVFDVDPDRR</sequence>
<dbReference type="InterPro" id="IPR028994">
    <property type="entry name" value="Integrin_alpha_N"/>
</dbReference>
<evidence type="ECO:0000313" key="1">
    <source>
        <dbReference type="EMBL" id="SVB36801.1"/>
    </source>
</evidence>
<dbReference type="SUPFAM" id="SSF69318">
    <property type="entry name" value="Integrin alpha N-terminal domain"/>
    <property type="match status" value="1"/>
</dbReference>
<accession>A0A382DGI5</accession>
<organism evidence="1">
    <name type="scientific">marine metagenome</name>
    <dbReference type="NCBI Taxonomy" id="408172"/>
    <lineage>
        <taxon>unclassified sequences</taxon>
        <taxon>metagenomes</taxon>
        <taxon>ecological metagenomes</taxon>
    </lineage>
</organism>
<dbReference type="AlphaFoldDB" id="A0A382DGI5"/>
<gene>
    <name evidence="1" type="ORF">METZ01_LOCUS189655</name>
</gene>
<dbReference type="Gene3D" id="2.130.10.130">
    <property type="entry name" value="Integrin alpha, N-terminal"/>
    <property type="match status" value="1"/>
</dbReference>
<name>A0A382DGI5_9ZZZZ</name>